<proteinExistence type="predicted"/>
<evidence type="ECO:0000313" key="2">
    <source>
        <dbReference type="EMBL" id="KAK0739786.1"/>
    </source>
</evidence>
<keyword evidence="1" id="KW-0812">Transmembrane</keyword>
<keyword evidence="1" id="KW-0472">Membrane</keyword>
<organism evidence="2 3">
    <name type="scientific">Apiosordaria backusii</name>
    <dbReference type="NCBI Taxonomy" id="314023"/>
    <lineage>
        <taxon>Eukaryota</taxon>
        <taxon>Fungi</taxon>
        <taxon>Dikarya</taxon>
        <taxon>Ascomycota</taxon>
        <taxon>Pezizomycotina</taxon>
        <taxon>Sordariomycetes</taxon>
        <taxon>Sordariomycetidae</taxon>
        <taxon>Sordariales</taxon>
        <taxon>Lasiosphaeriaceae</taxon>
        <taxon>Apiosordaria</taxon>
    </lineage>
</organism>
<comment type="caution">
    <text evidence="2">The sequence shown here is derived from an EMBL/GenBank/DDBJ whole genome shotgun (WGS) entry which is preliminary data.</text>
</comment>
<dbReference type="AlphaFoldDB" id="A0AA40BSV3"/>
<evidence type="ECO:0000256" key="1">
    <source>
        <dbReference type="SAM" id="Phobius"/>
    </source>
</evidence>
<evidence type="ECO:0000313" key="3">
    <source>
        <dbReference type="Proteomes" id="UP001172159"/>
    </source>
</evidence>
<feature type="transmembrane region" description="Helical" evidence="1">
    <location>
        <begin position="67"/>
        <end position="85"/>
    </location>
</feature>
<dbReference type="EMBL" id="JAUKTV010000004">
    <property type="protein sequence ID" value="KAK0739786.1"/>
    <property type="molecule type" value="Genomic_DNA"/>
</dbReference>
<dbReference type="Proteomes" id="UP001172159">
    <property type="component" value="Unassembled WGS sequence"/>
</dbReference>
<name>A0AA40BSV3_9PEZI</name>
<protein>
    <submittedName>
        <fullName evidence="2">Uncharacterized protein</fullName>
    </submittedName>
</protein>
<keyword evidence="3" id="KW-1185">Reference proteome</keyword>
<reference evidence="2" key="1">
    <citation type="submission" date="2023-06" db="EMBL/GenBank/DDBJ databases">
        <title>Genome-scale phylogeny and comparative genomics of the fungal order Sordariales.</title>
        <authorList>
            <consortium name="Lawrence Berkeley National Laboratory"/>
            <person name="Hensen N."/>
            <person name="Bonometti L."/>
            <person name="Westerberg I."/>
            <person name="Brannstrom I.O."/>
            <person name="Guillou S."/>
            <person name="Cros-Aarteil S."/>
            <person name="Calhoun S."/>
            <person name="Haridas S."/>
            <person name="Kuo A."/>
            <person name="Mondo S."/>
            <person name="Pangilinan J."/>
            <person name="Riley R."/>
            <person name="Labutti K."/>
            <person name="Andreopoulos B."/>
            <person name="Lipzen A."/>
            <person name="Chen C."/>
            <person name="Yanf M."/>
            <person name="Daum C."/>
            <person name="Ng V."/>
            <person name="Clum A."/>
            <person name="Steindorff A."/>
            <person name="Ohm R."/>
            <person name="Martin F."/>
            <person name="Silar P."/>
            <person name="Natvig D."/>
            <person name="Lalanne C."/>
            <person name="Gautier V."/>
            <person name="Ament-Velasquez S.L."/>
            <person name="Kruys A."/>
            <person name="Hutchinson M.I."/>
            <person name="Powell A.J."/>
            <person name="Barry K."/>
            <person name="Miller A.N."/>
            <person name="Grigoriev I.V."/>
            <person name="Debuchy R."/>
            <person name="Gladieux P."/>
            <person name="Thoren M.H."/>
            <person name="Johannesson H."/>
        </authorList>
    </citation>
    <scope>NUCLEOTIDE SEQUENCE</scope>
    <source>
        <strain evidence="2">CBS 540.89</strain>
    </source>
</reference>
<keyword evidence="1" id="KW-1133">Transmembrane helix</keyword>
<sequence>MYGIIIAMGWGIYMGAVHRFSYHSYCRRLEFGYAILYNLFHDSWNFWIHNTLQFVSSQLEFLDTHNTLQFDILVLVMVFFFLVSVKGSQESMRMDGWFQHTR</sequence>
<gene>
    <name evidence="2" type="ORF">B0T21DRAFT_363324</name>
</gene>
<accession>A0AA40BSV3</accession>